<proteinExistence type="predicted"/>
<evidence type="ECO:0000313" key="1">
    <source>
        <dbReference type="EMBL" id="ARX86869.1"/>
    </source>
</evidence>
<organism evidence="1 2">
    <name type="scientific">Streptomyces alboflavus</name>
    <dbReference type="NCBI Taxonomy" id="67267"/>
    <lineage>
        <taxon>Bacteria</taxon>
        <taxon>Bacillati</taxon>
        <taxon>Actinomycetota</taxon>
        <taxon>Actinomycetes</taxon>
        <taxon>Kitasatosporales</taxon>
        <taxon>Streptomycetaceae</taxon>
        <taxon>Streptomyces</taxon>
    </lineage>
</organism>
<reference evidence="1 2" key="1">
    <citation type="submission" date="2017-05" db="EMBL/GenBank/DDBJ databases">
        <title>Streptomyces alboflavus Genome sequencing and assembly.</title>
        <authorList>
            <person name="Wang Y."/>
            <person name="Du B."/>
            <person name="Ding Y."/>
            <person name="Liu H."/>
            <person name="Hou Q."/>
            <person name="Liu K."/>
            <person name="Wang C."/>
            <person name="Yao L."/>
        </authorList>
    </citation>
    <scope>NUCLEOTIDE SEQUENCE [LARGE SCALE GENOMIC DNA]</scope>
    <source>
        <strain evidence="1 2">MDJK44</strain>
    </source>
</reference>
<gene>
    <name evidence="1" type="ORF">SMD44_06346</name>
</gene>
<dbReference type="Proteomes" id="UP000195880">
    <property type="component" value="Chromosome"/>
</dbReference>
<dbReference type="AlphaFoldDB" id="A0A1Z1WKI1"/>
<sequence length="34" mass="3869">MEWRCTYDARGRRTAKLRMAADGSTVAERVDAQP</sequence>
<dbReference type="EMBL" id="CP021748">
    <property type="protein sequence ID" value="ARX86869.1"/>
    <property type="molecule type" value="Genomic_DNA"/>
</dbReference>
<protein>
    <submittedName>
        <fullName evidence="1">Uncharacterized protein</fullName>
    </submittedName>
</protein>
<accession>A0A1Z1WKI1</accession>
<keyword evidence="2" id="KW-1185">Reference proteome</keyword>
<evidence type="ECO:0000313" key="2">
    <source>
        <dbReference type="Proteomes" id="UP000195880"/>
    </source>
</evidence>
<name>A0A1Z1WKI1_9ACTN</name>
<dbReference type="KEGG" id="salf:SMD44_06346"/>